<accession>A0AAV4UNQ1</accession>
<evidence type="ECO:0000313" key="2">
    <source>
        <dbReference type="Proteomes" id="UP001054837"/>
    </source>
</evidence>
<dbReference type="Proteomes" id="UP001054837">
    <property type="component" value="Unassembled WGS sequence"/>
</dbReference>
<sequence length="469" mass="53386">MFDELLEKDADNVNLNEEISTIFKSESNEIGNFKTHSSISPVFSNPMLKGFNEPIYWRKFYELKSEANVQLNMKNKLEKDNTKTNLHVLSSGNTKIYLNTDCIACNKNFQNFLFGEKQIHPGTQLRFSETCTTSNLPKTCTYSKDNNECAGEDKAALLMNESKCDSSAYILRPISDYAVKSEVNKEMPLSPENCESYACKLPTYTEAITTSSDCALLMNESKGDSSAYILRPISDYTVKSEVNKDEISLSPENIPEDYACKLSTYTKDITTSSNSPEIDPWSTWNPNLNVETSRKYKYGNASKNQPLQELFEADGKIAKAVIQTFTDICTNRGLKLSQIVKHIKQRKLVRTNAKLNQDIQRFLKLSTDKGVVQKNGFKYLLCEKDVVSRSKHTNKTKKDLCKTPKRKPTFKINTPGSKKIKKLRKNVFHTPRVHEISEKQKKSIKSETVAGSPTIYKKLRSRIVMIRKK</sequence>
<dbReference type="EMBL" id="BPLQ01011646">
    <property type="protein sequence ID" value="GIY59378.1"/>
    <property type="molecule type" value="Genomic_DNA"/>
</dbReference>
<evidence type="ECO:0000313" key="1">
    <source>
        <dbReference type="EMBL" id="GIY59378.1"/>
    </source>
</evidence>
<gene>
    <name evidence="1" type="primary">AVEN_208076_1</name>
    <name evidence="1" type="ORF">CDAR_33731</name>
</gene>
<protein>
    <recommendedName>
        <fullName evidence="3">H15 domain-containing protein</fullName>
    </recommendedName>
</protein>
<proteinExistence type="predicted"/>
<comment type="caution">
    <text evidence="1">The sequence shown here is derived from an EMBL/GenBank/DDBJ whole genome shotgun (WGS) entry which is preliminary data.</text>
</comment>
<keyword evidence="2" id="KW-1185">Reference proteome</keyword>
<name>A0AAV4UNQ1_9ARAC</name>
<evidence type="ECO:0008006" key="3">
    <source>
        <dbReference type="Google" id="ProtNLM"/>
    </source>
</evidence>
<organism evidence="1 2">
    <name type="scientific">Caerostris darwini</name>
    <dbReference type="NCBI Taxonomy" id="1538125"/>
    <lineage>
        <taxon>Eukaryota</taxon>
        <taxon>Metazoa</taxon>
        <taxon>Ecdysozoa</taxon>
        <taxon>Arthropoda</taxon>
        <taxon>Chelicerata</taxon>
        <taxon>Arachnida</taxon>
        <taxon>Araneae</taxon>
        <taxon>Araneomorphae</taxon>
        <taxon>Entelegynae</taxon>
        <taxon>Araneoidea</taxon>
        <taxon>Araneidae</taxon>
        <taxon>Caerostris</taxon>
    </lineage>
</organism>
<reference evidence="1 2" key="1">
    <citation type="submission" date="2021-06" db="EMBL/GenBank/DDBJ databases">
        <title>Caerostris darwini draft genome.</title>
        <authorList>
            <person name="Kono N."/>
            <person name="Arakawa K."/>
        </authorList>
    </citation>
    <scope>NUCLEOTIDE SEQUENCE [LARGE SCALE GENOMIC DNA]</scope>
</reference>
<dbReference type="AlphaFoldDB" id="A0AAV4UNQ1"/>